<dbReference type="Gene3D" id="3.30.450.20">
    <property type="entry name" value="PAS domain"/>
    <property type="match status" value="1"/>
</dbReference>
<organism evidence="1 2">
    <name type="scientific">Seohaeicola zhoushanensis</name>
    <dbReference type="NCBI Taxonomy" id="1569283"/>
    <lineage>
        <taxon>Bacteria</taxon>
        <taxon>Pseudomonadati</taxon>
        <taxon>Pseudomonadota</taxon>
        <taxon>Alphaproteobacteria</taxon>
        <taxon>Rhodobacterales</taxon>
        <taxon>Roseobacteraceae</taxon>
        <taxon>Seohaeicola</taxon>
    </lineage>
</organism>
<dbReference type="EMBL" id="BNCJ01000001">
    <property type="protein sequence ID" value="GHF35253.1"/>
    <property type="molecule type" value="Genomic_DNA"/>
</dbReference>
<reference evidence="1" key="2">
    <citation type="submission" date="2020-09" db="EMBL/GenBank/DDBJ databases">
        <authorList>
            <person name="Sun Q."/>
            <person name="Kim S."/>
        </authorList>
    </citation>
    <scope>NUCLEOTIDE SEQUENCE</scope>
    <source>
        <strain evidence="1">KCTC 42650</strain>
    </source>
</reference>
<name>A0A8J3GU89_9RHOB</name>
<proteinExistence type="predicted"/>
<gene>
    <name evidence="1" type="ORF">GCM10017056_03440</name>
</gene>
<evidence type="ECO:0000313" key="1">
    <source>
        <dbReference type="EMBL" id="GHF35253.1"/>
    </source>
</evidence>
<dbReference type="Proteomes" id="UP000626220">
    <property type="component" value="Unassembled WGS sequence"/>
</dbReference>
<dbReference type="SUPFAM" id="SSF55785">
    <property type="entry name" value="PYP-like sensor domain (PAS domain)"/>
    <property type="match status" value="1"/>
</dbReference>
<comment type="caution">
    <text evidence="1">The sequence shown here is derived from an EMBL/GenBank/DDBJ whole genome shotgun (WGS) entry which is preliminary data.</text>
</comment>
<sequence>MMMAAQLQDWVLIGGASLLAALIAVCVLMPGLARRNRGPGPLGDTAVWLFDGNDLLDLSDRARILFDGDAQRPDWASLCNWLRRQFPGVPSEQTLIRNAMRISVPSVGPDDDTELICEWLNGIIRVELSEGGAAPGGNGLLLAQRQELATLRGAVEHSPFPIWQVTEEGQVRWTNPAYARLDRQKGPDQSRPLFPLLVAAGSGKRRLPVVTPEDGAKRWFDVSVVTEGAGALCYAIDADAMVEAEDAQRQFVQTLAKTFAQLSIGLAIFDRNRQLALFNPALVDLTGLSPEFLTLRPNMLSFFDHLRDRKMMPEPKNYSSWRHRMADLVAAASDGRYHETWSLPSGSVYSVSGRPHPDGAIAFLFEDITAEITLTRRFRSDLEMGQCILDRLDHAIAVFAADGSLTVTNAAYRELWSVDPDNSFAQISVIEATRTWQKQCKASPLWGEIRDFVGLRENRTDWWADVQLTSGEPVSCRIIPLQKGATMVSFQRLARASTPLRNDRATAAGAHG</sequence>
<dbReference type="Pfam" id="PF12860">
    <property type="entry name" value="PAS_7"/>
    <property type="match status" value="1"/>
</dbReference>
<keyword evidence="2" id="KW-1185">Reference proteome</keyword>
<evidence type="ECO:0000313" key="2">
    <source>
        <dbReference type="Proteomes" id="UP000626220"/>
    </source>
</evidence>
<protein>
    <submittedName>
        <fullName evidence="1">Diguanylate cyclase</fullName>
    </submittedName>
</protein>
<dbReference type="InterPro" id="IPR035965">
    <property type="entry name" value="PAS-like_dom_sf"/>
</dbReference>
<reference evidence="1" key="1">
    <citation type="journal article" date="2014" name="Int. J. Syst. Evol. Microbiol.">
        <title>Complete genome sequence of Corynebacterium casei LMG S-19264T (=DSM 44701T), isolated from a smear-ripened cheese.</title>
        <authorList>
            <consortium name="US DOE Joint Genome Institute (JGI-PGF)"/>
            <person name="Walter F."/>
            <person name="Albersmeier A."/>
            <person name="Kalinowski J."/>
            <person name="Ruckert C."/>
        </authorList>
    </citation>
    <scope>NUCLEOTIDE SEQUENCE</scope>
    <source>
        <strain evidence="1">KCTC 42650</strain>
    </source>
</reference>
<dbReference type="AlphaFoldDB" id="A0A8J3GU89"/>
<accession>A0A8J3GU89</accession>